<dbReference type="EMBL" id="CAJVQB010040763">
    <property type="protein sequence ID" value="CAG8828774.1"/>
    <property type="molecule type" value="Genomic_DNA"/>
</dbReference>
<organism evidence="1 2">
    <name type="scientific">Gigaspora margarita</name>
    <dbReference type="NCBI Taxonomy" id="4874"/>
    <lineage>
        <taxon>Eukaryota</taxon>
        <taxon>Fungi</taxon>
        <taxon>Fungi incertae sedis</taxon>
        <taxon>Mucoromycota</taxon>
        <taxon>Glomeromycotina</taxon>
        <taxon>Glomeromycetes</taxon>
        <taxon>Diversisporales</taxon>
        <taxon>Gigasporaceae</taxon>
        <taxon>Gigaspora</taxon>
    </lineage>
</organism>
<feature type="non-terminal residue" evidence="1">
    <location>
        <position position="1"/>
    </location>
</feature>
<name>A0ABN7WEB6_GIGMA</name>
<keyword evidence="2" id="KW-1185">Reference proteome</keyword>
<sequence>HVTSFRPISNETKEAFFRLFHAGHNPTSAYNTYIEKMQLKFENDEAILADKAISEEVENFNSNKKGNALMQPYIAPTNTDSGQLFVLAIVTNLIKCCHALQQASKLVYMDTTAGLDILNTTMTILSTSTSIGGLPFAIMLTSDKTSNTFTKALDMLKCVMSISAFNEYGPKIGPKVFMTNNSAWKWLWDSKYGINKDDYVALIEYLKKIIFARTKTRLEEGRHKKWAIAYRQHLTIQDNHTNNFSEAGIWVIKDAIFAIAYNKLDNFIVHCFQLSGWQIGSLNDIQLPTMSIVGRHSYAYLALGEKYKDCSFYTNLYQEQIDKESMDTIVEHTIGKKYASGSSAMSLTQFLNNETVDANTINKSVNKIVNKSVNESSINESRDNNNNKNLIKDESVHKFIKAYKKCRLIQDTHIHPAIRGGKRIKVQVAAVARCKGTSNKE</sequence>
<proteinExistence type="predicted"/>
<accession>A0ABN7WEB6</accession>
<gene>
    <name evidence="1" type="ORF">GMARGA_LOCUS29801</name>
</gene>
<protein>
    <submittedName>
        <fullName evidence="1">27977_t:CDS:1</fullName>
    </submittedName>
</protein>
<dbReference type="PANTHER" id="PTHR35385">
    <property type="entry name" value="PROTEIN B, PUTATIVE-RELATED-RELATED"/>
    <property type="match status" value="1"/>
</dbReference>
<dbReference type="Proteomes" id="UP000789901">
    <property type="component" value="Unassembled WGS sequence"/>
</dbReference>
<evidence type="ECO:0000313" key="2">
    <source>
        <dbReference type="Proteomes" id="UP000789901"/>
    </source>
</evidence>
<reference evidence="1 2" key="1">
    <citation type="submission" date="2021-06" db="EMBL/GenBank/DDBJ databases">
        <authorList>
            <person name="Kallberg Y."/>
            <person name="Tangrot J."/>
            <person name="Rosling A."/>
        </authorList>
    </citation>
    <scope>NUCLEOTIDE SEQUENCE [LARGE SCALE GENOMIC DNA]</scope>
    <source>
        <strain evidence="1 2">120-4 pot B 10/14</strain>
    </source>
</reference>
<evidence type="ECO:0000313" key="1">
    <source>
        <dbReference type="EMBL" id="CAG8828774.1"/>
    </source>
</evidence>
<dbReference type="PANTHER" id="PTHR35385:SF2">
    <property type="entry name" value="PROTEIN B, PUTATIVE-RELATED"/>
    <property type="match status" value="1"/>
</dbReference>
<comment type="caution">
    <text evidence="1">The sequence shown here is derived from an EMBL/GenBank/DDBJ whole genome shotgun (WGS) entry which is preliminary data.</text>
</comment>